<reference evidence="3 5" key="1">
    <citation type="journal article" date="2018" name="Front. Microbiol.">
        <title>Genome-Based Analysis Reveals the Taxonomy and Diversity of the Family Idiomarinaceae.</title>
        <authorList>
            <person name="Liu Y."/>
            <person name="Lai Q."/>
            <person name="Shao Z."/>
        </authorList>
    </citation>
    <scope>NUCLEOTIDE SEQUENCE [LARGE SCALE GENOMIC DNA]</scope>
    <source>
        <strain evidence="3 5">CF12-14</strain>
    </source>
</reference>
<evidence type="ECO:0000313" key="2">
    <source>
        <dbReference type="EMBL" id="RAK01608.1"/>
    </source>
</evidence>
<evidence type="ECO:0000313" key="5">
    <source>
        <dbReference type="Proteomes" id="UP000287865"/>
    </source>
</evidence>
<name>A0A327X5U2_9GAMM</name>
<evidence type="ECO:0000313" key="4">
    <source>
        <dbReference type="Proteomes" id="UP000249203"/>
    </source>
</evidence>
<dbReference type="AlphaFoldDB" id="A0A327X5U2"/>
<dbReference type="Proteomes" id="UP000287865">
    <property type="component" value="Unassembled WGS sequence"/>
</dbReference>
<protein>
    <submittedName>
        <fullName evidence="2">Uncharacterized protein</fullName>
    </submittedName>
</protein>
<accession>A0A327X5U2</accession>
<dbReference type="EMBL" id="QLMD01000001">
    <property type="protein sequence ID" value="RAK01608.1"/>
    <property type="molecule type" value="Genomic_DNA"/>
</dbReference>
<dbReference type="EMBL" id="PIPK01000001">
    <property type="protein sequence ID" value="RUO28434.1"/>
    <property type="molecule type" value="Genomic_DNA"/>
</dbReference>
<evidence type="ECO:0000256" key="1">
    <source>
        <dbReference type="SAM" id="MobiDB-lite"/>
    </source>
</evidence>
<feature type="region of interest" description="Disordered" evidence="1">
    <location>
        <begin position="44"/>
        <end position="98"/>
    </location>
</feature>
<dbReference type="Proteomes" id="UP000249203">
    <property type="component" value="Unassembled WGS sequence"/>
</dbReference>
<gene>
    <name evidence="2" type="ORF">B0I24_101231</name>
    <name evidence="3" type="ORF">CWE07_01105</name>
</gene>
<dbReference type="RefSeq" id="WP_111568089.1">
    <property type="nucleotide sequence ID" value="NZ_PIPK01000001.1"/>
</dbReference>
<organism evidence="2 4">
    <name type="scientific">Aliidiomarina maris</name>
    <dbReference type="NCBI Taxonomy" id="531312"/>
    <lineage>
        <taxon>Bacteria</taxon>
        <taxon>Pseudomonadati</taxon>
        <taxon>Pseudomonadota</taxon>
        <taxon>Gammaproteobacteria</taxon>
        <taxon>Alteromonadales</taxon>
        <taxon>Idiomarinaceae</taxon>
        <taxon>Aliidiomarina</taxon>
    </lineage>
</organism>
<comment type="caution">
    <text evidence="2">The sequence shown here is derived from an EMBL/GenBank/DDBJ whole genome shotgun (WGS) entry which is preliminary data.</text>
</comment>
<sequence length="183" mass="20302">MSNTINHRSSKADMLKYGMEELGVKLDDSKDRSEIWAELKEIDKSLAANSEATPTGEGNLTQDTDTSSQPNSSDIGSANIKQDKKPTSDAAPKRPARVLINIHQPPGSDDPEFEPDTHVVVGVNGTNYQLEIGKDLPVPFGVYDVLRNAKQKKYYRRKAAGGEMETICKEVLRHPFTIIKELY</sequence>
<proteinExistence type="predicted"/>
<reference evidence="2 4" key="2">
    <citation type="submission" date="2018-06" db="EMBL/GenBank/DDBJ databases">
        <title>Genomic Encyclopedia of Type Strains, Phase III (KMG-III): the genomes of soil and plant-associated and newly described type strains.</title>
        <authorList>
            <person name="Whitman W."/>
        </authorList>
    </citation>
    <scope>NUCLEOTIDE SEQUENCE [LARGE SCALE GENOMIC DNA]</scope>
    <source>
        <strain evidence="2 4">CGMCC 1.15366</strain>
    </source>
</reference>
<evidence type="ECO:0000313" key="3">
    <source>
        <dbReference type="EMBL" id="RUO28434.1"/>
    </source>
</evidence>
<feature type="compositionally biased region" description="Polar residues" evidence="1">
    <location>
        <begin position="47"/>
        <end position="80"/>
    </location>
</feature>
<keyword evidence="5" id="KW-1185">Reference proteome</keyword>